<evidence type="ECO:0000256" key="9">
    <source>
        <dbReference type="PIRSR" id="PIRSR000097-3"/>
    </source>
</evidence>
<evidence type="ECO:0000256" key="6">
    <source>
        <dbReference type="ARBA" id="ARBA00081322"/>
    </source>
</evidence>
<dbReference type="EC" id="1.1.1.358" evidence="4"/>
<keyword evidence="12" id="KW-1185">Reference proteome</keyword>
<gene>
    <name evidence="11" type="ORF">SAMEA4029010_CIC11G00000003772</name>
</gene>
<protein>
    <recommendedName>
        <fullName evidence="5">2-dehydropantolactone reductase</fullName>
        <ecNumber evidence="4">1.1.1.358</ecNumber>
    </recommendedName>
    <alternativeName>
        <fullName evidence="5">2-dehydropantolactone reductase</fullName>
    </alternativeName>
    <alternativeName>
        <fullName evidence="6">Ketopantoyl-lactone reductase</fullName>
    </alternativeName>
</protein>
<reference evidence="11 12" key="1">
    <citation type="submission" date="2016-10" db="EMBL/GenBank/DDBJ databases">
        <authorList>
            <person name="de Groot N.N."/>
        </authorList>
    </citation>
    <scope>NUCLEOTIDE SEQUENCE [LARGE SCALE GENOMIC DNA]</scope>
    <source>
        <strain evidence="11 12">CBS 141442</strain>
    </source>
</reference>
<dbReference type="FunFam" id="3.20.20.100:FF:000002">
    <property type="entry name" value="2,5-diketo-D-gluconic acid reductase A"/>
    <property type="match status" value="1"/>
</dbReference>
<dbReference type="EMBL" id="LT635761">
    <property type="protein sequence ID" value="SGZ57097.1"/>
    <property type="molecule type" value="Genomic_DNA"/>
</dbReference>
<dbReference type="Proteomes" id="UP000182334">
    <property type="component" value="Chromosome VI"/>
</dbReference>
<dbReference type="PROSITE" id="PS00062">
    <property type="entry name" value="ALDOKETO_REDUCTASE_2"/>
    <property type="match status" value="1"/>
</dbReference>
<organism evidence="11 12">
    <name type="scientific">Sungouiella intermedia</name>
    <dbReference type="NCBI Taxonomy" id="45354"/>
    <lineage>
        <taxon>Eukaryota</taxon>
        <taxon>Fungi</taxon>
        <taxon>Dikarya</taxon>
        <taxon>Ascomycota</taxon>
        <taxon>Saccharomycotina</taxon>
        <taxon>Pichiomycetes</taxon>
        <taxon>Metschnikowiaceae</taxon>
        <taxon>Sungouiella</taxon>
    </lineage>
</organism>
<dbReference type="PROSITE" id="PS00798">
    <property type="entry name" value="ALDOKETO_REDUCTASE_1"/>
    <property type="match status" value="1"/>
</dbReference>
<evidence type="ECO:0000256" key="4">
    <source>
        <dbReference type="ARBA" id="ARBA00066965"/>
    </source>
</evidence>
<dbReference type="Pfam" id="PF00248">
    <property type="entry name" value="Aldo_ket_red"/>
    <property type="match status" value="1"/>
</dbReference>
<dbReference type="InterPro" id="IPR020471">
    <property type="entry name" value="AKR"/>
</dbReference>
<dbReference type="PIRSF" id="PIRSF000097">
    <property type="entry name" value="AKR"/>
    <property type="match status" value="1"/>
</dbReference>
<accession>A0A1L0C0I6</accession>
<comment type="catalytic activity">
    <reaction evidence="2">
        <text>(R)-pantolactone + NADP(+) = 2-dehydropantolactone + NADPH + H(+)</text>
        <dbReference type="Rhea" id="RHEA:18981"/>
        <dbReference type="ChEBI" id="CHEBI:15378"/>
        <dbReference type="ChEBI" id="CHEBI:16719"/>
        <dbReference type="ChEBI" id="CHEBI:18395"/>
        <dbReference type="ChEBI" id="CHEBI:57783"/>
        <dbReference type="ChEBI" id="CHEBI:58349"/>
        <dbReference type="EC" id="1.1.1.358"/>
    </reaction>
</comment>
<dbReference type="PANTHER" id="PTHR11732">
    <property type="entry name" value="ALDO/KETO REDUCTASE"/>
    <property type="match status" value="1"/>
</dbReference>
<dbReference type="AlphaFoldDB" id="A0A1L0C0I6"/>
<dbReference type="SUPFAM" id="SSF51430">
    <property type="entry name" value="NAD(P)-linked oxidoreductase"/>
    <property type="match status" value="1"/>
</dbReference>
<dbReference type="Gene3D" id="3.20.20.100">
    <property type="entry name" value="NADP-dependent oxidoreductase domain"/>
    <property type="match status" value="1"/>
</dbReference>
<proteinExistence type="predicted"/>
<feature type="active site" description="Proton donor" evidence="7">
    <location>
        <position position="49"/>
    </location>
</feature>
<evidence type="ECO:0000313" key="12">
    <source>
        <dbReference type="Proteomes" id="UP000182334"/>
    </source>
</evidence>
<dbReference type="GO" id="GO:0042180">
    <property type="term" value="P:ketone metabolic process"/>
    <property type="evidence" value="ECO:0007669"/>
    <property type="project" value="UniProtKB-ARBA"/>
</dbReference>
<feature type="domain" description="NADP-dependent oxidoreductase" evidence="10">
    <location>
        <begin position="16"/>
        <end position="280"/>
    </location>
</feature>
<feature type="binding site" evidence="8">
    <location>
        <position position="105"/>
    </location>
    <ligand>
        <name>substrate</name>
    </ligand>
</feature>
<comment type="catalytic activity">
    <reaction evidence="3">
        <text>isatin + NADPH + H(+) = 3-hydroxyindolin-2-one + NADP(+)</text>
        <dbReference type="Rhea" id="RHEA:68608"/>
        <dbReference type="ChEBI" id="CHEBI:15378"/>
        <dbReference type="ChEBI" id="CHEBI:27539"/>
        <dbReference type="ChEBI" id="CHEBI:28536"/>
        <dbReference type="ChEBI" id="CHEBI:57783"/>
        <dbReference type="ChEBI" id="CHEBI:58349"/>
    </reaction>
</comment>
<evidence type="ECO:0000256" key="3">
    <source>
        <dbReference type="ARBA" id="ARBA00051098"/>
    </source>
</evidence>
<dbReference type="PRINTS" id="PR00069">
    <property type="entry name" value="ALDKETRDTASE"/>
</dbReference>
<evidence type="ECO:0000259" key="10">
    <source>
        <dbReference type="Pfam" id="PF00248"/>
    </source>
</evidence>
<dbReference type="InterPro" id="IPR036812">
    <property type="entry name" value="NAD(P)_OxRdtase_dom_sf"/>
</dbReference>
<evidence type="ECO:0000256" key="8">
    <source>
        <dbReference type="PIRSR" id="PIRSR000097-2"/>
    </source>
</evidence>
<name>A0A1L0C0I6_9ASCO</name>
<dbReference type="GO" id="GO:0047011">
    <property type="term" value="F:2-dehydropantolactone reductase (A-specific) activity"/>
    <property type="evidence" value="ECO:0007669"/>
    <property type="project" value="UniProtKB-ARBA"/>
</dbReference>
<dbReference type="PROSITE" id="PS00063">
    <property type="entry name" value="ALDOKETO_REDUCTASE_3"/>
    <property type="match status" value="1"/>
</dbReference>
<evidence type="ECO:0000313" key="11">
    <source>
        <dbReference type="EMBL" id="SGZ57097.1"/>
    </source>
</evidence>
<feature type="site" description="Lowers pKa of active site Tyr" evidence="9">
    <location>
        <position position="74"/>
    </location>
</feature>
<dbReference type="STRING" id="45354.A0A1L0C0I6"/>
<evidence type="ECO:0000256" key="5">
    <source>
        <dbReference type="ARBA" id="ARBA00079693"/>
    </source>
</evidence>
<evidence type="ECO:0000256" key="7">
    <source>
        <dbReference type="PIRSR" id="PIRSR000097-1"/>
    </source>
</evidence>
<evidence type="ECO:0000256" key="1">
    <source>
        <dbReference type="ARBA" id="ARBA00023002"/>
    </source>
</evidence>
<dbReference type="OrthoDB" id="416253at2759"/>
<keyword evidence="1" id="KW-0560">Oxidoreductase</keyword>
<dbReference type="InterPro" id="IPR018170">
    <property type="entry name" value="Aldo/ket_reductase_CS"/>
</dbReference>
<dbReference type="InterPro" id="IPR023210">
    <property type="entry name" value="NADP_OxRdtase_dom"/>
</dbReference>
<sequence>MSKTFKLNTGNSIPAVGLGTWQSTDEDVYNAVLSAFKAGYRHIDTALVYGNEVPVGKAIADSGIPRSELFITTKLASIDHLDPLKALNKSLKNLGLEYVDLYLMHWPVALNPKNDSHPTFPTLPNGKRDILLDRDFVTTYVDMQELVELGLAKAIGVSNFTVKNLKKLLDSPEVTIPPAANQVELHPYLPQPKLLEFCKQNDIILEAYSPLGSTNSPLLENETLVKLAEKYKVDPANVLISWAVWRGTVVLPKSVTPSRIESNFNVVNLSDEDGEAVNEISSKLGTKRLISPDWDPVVVFDDDE</sequence>
<evidence type="ECO:0000256" key="2">
    <source>
        <dbReference type="ARBA" id="ARBA00050878"/>
    </source>
</evidence>